<evidence type="ECO:0000313" key="2">
    <source>
        <dbReference type="Proteomes" id="UP000036958"/>
    </source>
</evidence>
<gene>
    <name evidence="1" type="ORF">NC99_19510</name>
</gene>
<sequence length="48" mass="5413">MPRASKTCPVQKAGISFIDRMTQSHPINKRNSLPVRASSFSHDFPDKK</sequence>
<reference evidence="2" key="1">
    <citation type="submission" date="2015-07" db="EMBL/GenBank/DDBJ databases">
        <title>Genome sequencing of Sunxiuqinia dokdonensis strain SK.</title>
        <authorList>
            <person name="Ahn S."/>
            <person name="Kim B.-C."/>
        </authorList>
    </citation>
    <scope>NUCLEOTIDE SEQUENCE [LARGE SCALE GENOMIC DNA]</scope>
    <source>
        <strain evidence="2">SK</strain>
    </source>
</reference>
<proteinExistence type="predicted"/>
<keyword evidence="2" id="KW-1185">Reference proteome</keyword>
<organism evidence="1 2">
    <name type="scientific">Sunxiuqinia dokdonensis</name>
    <dbReference type="NCBI Taxonomy" id="1409788"/>
    <lineage>
        <taxon>Bacteria</taxon>
        <taxon>Pseudomonadati</taxon>
        <taxon>Bacteroidota</taxon>
        <taxon>Bacteroidia</taxon>
        <taxon>Marinilabiliales</taxon>
        <taxon>Prolixibacteraceae</taxon>
        <taxon>Sunxiuqinia</taxon>
    </lineage>
</organism>
<dbReference type="AlphaFoldDB" id="A0A0L8VA04"/>
<name>A0A0L8VA04_9BACT</name>
<comment type="caution">
    <text evidence="1">The sequence shown here is derived from an EMBL/GenBank/DDBJ whole genome shotgun (WGS) entry which is preliminary data.</text>
</comment>
<accession>A0A0L8VA04</accession>
<evidence type="ECO:0000313" key="1">
    <source>
        <dbReference type="EMBL" id="KOH45259.1"/>
    </source>
</evidence>
<dbReference type="EMBL" id="LGIA01000147">
    <property type="protein sequence ID" value="KOH45259.1"/>
    <property type="molecule type" value="Genomic_DNA"/>
</dbReference>
<protein>
    <submittedName>
        <fullName evidence="1">Uncharacterized protein</fullName>
    </submittedName>
</protein>
<dbReference type="Proteomes" id="UP000036958">
    <property type="component" value="Unassembled WGS sequence"/>
</dbReference>